<dbReference type="Proteomes" id="UP001244295">
    <property type="component" value="Unassembled WGS sequence"/>
</dbReference>
<dbReference type="Gene3D" id="3.40.50.1820">
    <property type="entry name" value="alpha/beta hydrolase"/>
    <property type="match status" value="1"/>
</dbReference>
<evidence type="ECO:0000313" key="2">
    <source>
        <dbReference type="Proteomes" id="UP001244295"/>
    </source>
</evidence>
<name>A0AAW8DSZ5_9BURK</name>
<dbReference type="AlphaFoldDB" id="A0AAW8DSZ5"/>
<evidence type="ECO:0008006" key="3">
    <source>
        <dbReference type="Google" id="ProtNLM"/>
    </source>
</evidence>
<dbReference type="InterPro" id="IPR029058">
    <property type="entry name" value="AB_hydrolase_fold"/>
</dbReference>
<reference evidence="1" key="1">
    <citation type="submission" date="2023-07" db="EMBL/GenBank/DDBJ databases">
        <title>Sorghum-associated microbial communities from plants grown in Nebraska, USA.</title>
        <authorList>
            <person name="Schachtman D."/>
        </authorList>
    </citation>
    <scope>NUCLEOTIDE SEQUENCE</scope>
    <source>
        <strain evidence="1">DS2795</strain>
    </source>
</reference>
<protein>
    <recommendedName>
        <fullName evidence="3">Peptidase S9 prolyl oligopeptidase catalytic domain-containing protein</fullName>
    </recommendedName>
</protein>
<dbReference type="EMBL" id="JAUSRR010000003">
    <property type="protein sequence ID" value="MDP9922593.1"/>
    <property type="molecule type" value="Genomic_DNA"/>
</dbReference>
<dbReference type="SUPFAM" id="SSF53474">
    <property type="entry name" value="alpha/beta-Hydrolases"/>
    <property type="match status" value="1"/>
</dbReference>
<accession>A0AAW8DSZ5</accession>
<proteinExistence type="predicted"/>
<dbReference type="RefSeq" id="WP_307636212.1">
    <property type="nucleotide sequence ID" value="NZ_JAUSRR010000003.1"/>
</dbReference>
<comment type="caution">
    <text evidence="1">The sequence shown here is derived from an EMBL/GenBank/DDBJ whole genome shotgun (WGS) entry which is preliminary data.</text>
</comment>
<sequence>MLSRSDLAAYRRTLVGPEDNRALKACAAFTGNVLIVESDDDQTVPHPVIENYLAAFKRVCSATYRKLSGADHALSRLEQHQAYYGALLVSWTTEMTLGAKATLTLTKLVPSAEQLGTDVRSGVGGLLLQHARKSITTRRGARAES</sequence>
<organism evidence="1 2">
    <name type="scientific">Variovorax boronicumulans</name>
    <dbReference type="NCBI Taxonomy" id="436515"/>
    <lineage>
        <taxon>Bacteria</taxon>
        <taxon>Pseudomonadati</taxon>
        <taxon>Pseudomonadota</taxon>
        <taxon>Betaproteobacteria</taxon>
        <taxon>Burkholderiales</taxon>
        <taxon>Comamonadaceae</taxon>
        <taxon>Variovorax</taxon>
    </lineage>
</organism>
<gene>
    <name evidence="1" type="ORF">J2W25_001614</name>
</gene>
<evidence type="ECO:0000313" key="1">
    <source>
        <dbReference type="EMBL" id="MDP9922593.1"/>
    </source>
</evidence>